<dbReference type="Proteomes" id="UP000002640">
    <property type="component" value="Unassembled WGS sequence"/>
</dbReference>
<dbReference type="OMA" id="CYDAFLF"/>
<evidence type="ECO:0008006" key="3">
    <source>
        <dbReference type="Google" id="ProtNLM"/>
    </source>
</evidence>
<evidence type="ECO:0000313" key="1">
    <source>
        <dbReference type="EMBL" id="EGZ06462.1"/>
    </source>
</evidence>
<dbReference type="RefSeq" id="XP_009538359.1">
    <property type="nucleotide sequence ID" value="XM_009540064.1"/>
</dbReference>
<dbReference type="EMBL" id="JH159164">
    <property type="protein sequence ID" value="EGZ06462.1"/>
    <property type="molecule type" value="Genomic_DNA"/>
</dbReference>
<reference evidence="1 2" key="1">
    <citation type="journal article" date="2006" name="Science">
        <title>Phytophthora genome sequences uncover evolutionary origins and mechanisms of pathogenesis.</title>
        <authorList>
            <person name="Tyler B.M."/>
            <person name="Tripathy S."/>
            <person name="Zhang X."/>
            <person name="Dehal P."/>
            <person name="Jiang R.H."/>
            <person name="Aerts A."/>
            <person name="Arredondo F.D."/>
            <person name="Baxter L."/>
            <person name="Bensasson D."/>
            <person name="Beynon J.L."/>
            <person name="Chapman J."/>
            <person name="Damasceno C.M."/>
            <person name="Dorrance A.E."/>
            <person name="Dou D."/>
            <person name="Dickerman A.W."/>
            <person name="Dubchak I.L."/>
            <person name="Garbelotto M."/>
            <person name="Gijzen M."/>
            <person name="Gordon S.G."/>
            <person name="Govers F."/>
            <person name="Grunwald N.J."/>
            <person name="Huang W."/>
            <person name="Ivors K.L."/>
            <person name="Jones R.W."/>
            <person name="Kamoun S."/>
            <person name="Krampis K."/>
            <person name="Lamour K.H."/>
            <person name="Lee M.K."/>
            <person name="McDonald W.H."/>
            <person name="Medina M."/>
            <person name="Meijer H.J."/>
            <person name="Nordberg E.K."/>
            <person name="Maclean D.J."/>
            <person name="Ospina-Giraldo M.D."/>
            <person name="Morris P.F."/>
            <person name="Phuntumart V."/>
            <person name="Putnam N.H."/>
            <person name="Rash S."/>
            <person name="Rose J.K."/>
            <person name="Sakihama Y."/>
            <person name="Salamov A.A."/>
            <person name="Savidor A."/>
            <person name="Scheuring C.F."/>
            <person name="Smith B.M."/>
            <person name="Sobral B.W."/>
            <person name="Terry A."/>
            <person name="Torto-Alalibo T.A."/>
            <person name="Win J."/>
            <person name="Xu Z."/>
            <person name="Zhang H."/>
            <person name="Grigoriev I.V."/>
            <person name="Rokhsar D.S."/>
            <person name="Boore J.L."/>
        </authorList>
    </citation>
    <scope>NUCLEOTIDE SEQUENCE [LARGE SCALE GENOMIC DNA]</scope>
    <source>
        <strain evidence="1 2">P6497</strain>
    </source>
</reference>
<evidence type="ECO:0000313" key="2">
    <source>
        <dbReference type="Proteomes" id="UP000002640"/>
    </source>
</evidence>
<gene>
    <name evidence="1" type="ORF">PHYSODRAFT_566148</name>
</gene>
<accession>G5AE60</accession>
<sequence>MDRYREHSVFPPSNWVMQNYLLFAKLQLPTNTEIDAVDFLNGARFACDLAVNTMYSREFVNFATGAISASPAADKMKSGLSEGCYDAFLFAMKQTNKTGNTFTLKQLEINGVYLYDVNWDRMSLAELKQEGALEAYNRAQEKVVVNPMADVAPEDHATMIERLRLDVLLDSVEHLEIVTAEGEDQTLGKKSSAVWRFESLVTQPDDVDWRIVSVF</sequence>
<dbReference type="AlphaFoldDB" id="G5AE60"/>
<dbReference type="GeneID" id="20663949"/>
<organism evidence="1 2">
    <name type="scientific">Phytophthora sojae (strain P6497)</name>
    <name type="common">Soybean stem and root rot agent</name>
    <name type="synonym">Phytophthora megasperma f. sp. glycines</name>
    <dbReference type="NCBI Taxonomy" id="1094619"/>
    <lineage>
        <taxon>Eukaryota</taxon>
        <taxon>Sar</taxon>
        <taxon>Stramenopiles</taxon>
        <taxon>Oomycota</taxon>
        <taxon>Peronosporomycetes</taxon>
        <taxon>Peronosporales</taxon>
        <taxon>Peronosporaceae</taxon>
        <taxon>Phytophthora</taxon>
    </lineage>
</organism>
<name>G5AE60_PHYSP</name>
<protein>
    <recommendedName>
        <fullName evidence="3">Tim44-like domain-containing protein</fullName>
    </recommendedName>
</protein>
<proteinExistence type="predicted"/>
<dbReference type="InParanoid" id="G5AE60"/>
<keyword evidence="2" id="KW-1185">Reference proteome</keyword>
<dbReference type="KEGG" id="psoj:PHYSODRAFT_566148"/>